<gene>
    <name evidence="1" type="ORF">HFQ13_11250</name>
</gene>
<proteinExistence type="predicted"/>
<sequence length="123" mass="14500">MPSIEDRLRKRLIWMTSDEEMLDLARDSLPAEWSLTAALAVEDFDDWQEILLHRFLVLDLGDPAIDHAVIDEIRREHQLNIPIFCYGGSEEDRLAARSARADRFFNQDEILQKLPEFVRQFSW</sequence>
<evidence type="ECO:0000313" key="1">
    <source>
        <dbReference type="EMBL" id="MBU2788766.1"/>
    </source>
</evidence>
<reference evidence="1" key="1">
    <citation type="journal article" date="2021" name="ISME J.">
        <title>Genomic evolution of the class Acidithiobacillia: deep-branching Proteobacteria living in extreme acidic conditions.</title>
        <authorList>
            <person name="Moya-Beltran A."/>
            <person name="Beard S."/>
            <person name="Rojas-Villalobos C."/>
            <person name="Issotta F."/>
            <person name="Gallardo Y."/>
            <person name="Ulloa R."/>
            <person name="Giaveno A."/>
            <person name="Degli Esposti M."/>
            <person name="Johnson D.B."/>
            <person name="Quatrini R."/>
        </authorList>
    </citation>
    <scope>NUCLEOTIDE SEQUENCE</scope>
    <source>
        <strain evidence="1">VAN18-1</strain>
    </source>
</reference>
<evidence type="ECO:0000313" key="2">
    <source>
        <dbReference type="Proteomes" id="UP001197378"/>
    </source>
</evidence>
<protein>
    <submittedName>
        <fullName evidence="1">Uncharacterized protein</fullName>
    </submittedName>
</protein>
<dbReference type="EMBL" id="JAAXYO010000165">
    <property type="protein sequence ID" value="MBU2788766.1"/>
    <property type="molecule type" value="Genomic_DNA"/>
</dbReference>
<dbReference type="AlphaFoldDB" id="A0AAE3CKG0"/>
<dbReference type="RefSeq" id="WP_215872333.1">
    <property type="nucleotide sequence ID" value="NZ_JAAXYO010000165.1"/>
</dbReference>
<keyword evidence="2" id="KW-1185">Reference proteome</keyword>
<name>A0AAE3CKG0_9PROT</name>
<organism evidence="1 2">
    <name type="scientific">Igneacidithiobacillus copahuensis</name>
    <dbReference type="NCBI Taxonomy" id="2724909"/>
    <lineage>
        <taxon>Bacteria</taxon>
        <taxon>Pseudomonadati</taxon>
        <taxon>Pseudomonadota</taxon>
        <taxon>Acidithiobacillia</taxon>
        <taxon>Acidithiobacillales</taxon>
        <taxon>Acidithiobacillaceae</taxon>
        <taxon>Igneacidithiobacillus</taxon>
    </lineage>
</organism>
<dbReference type="Proteomes" id="UP001197378">
    <property type="component" value="Unassembled WGS sequence"/>
</dbReference>
<comment type="caution">
    <text evidence="1">The sequence shown here is derived from an EMBL/GenBank/DDBJ whole genome shotgun (WGS) entry which is preliminary data.</text>
</comment>
<accession>A0AAE3CKG0</accession>